<dbReference type="KEGG" id="ccz:CCALI_02573"/>
<dbReference type="HOGENOM" id="CLU_2567671_0_0_0"/>
<dbReference type="RefSeq" id="WP_016483876.1">
    <property type="nucleotide sequence ID" value="NC_021487.1"/>
</dbReference>
<name>S0F022_CHTCT</name>
<keyword evidence="2" id="KW-0812">Transmembrane</keyword>
<accession>S0F022</accession>
<evidence type="ECO:0000313" key="3">
    <source>
        <dbReference type="EMBL" id="CCW36367.1"/>
    </source>
</evidence>
<evidence type="ECO:0000256" key="1">
    <source>
        <dbReference type="SAM" id="MobiDB-lite"/>
    </source>
</evidence>
<feature type="region of interest" description="Disordered" evidence="1">
    <location>
        <begin position="55"/>
        <end position="81"/>
    </location>
</feature>
<protein>
    <submittedName>
        <fullName evidence="3">Uncharacterized protein</fullName>
    </submittedName>
</protein>
<gene>
    <name evidence="3" type="ORF">CCALI_02573</name>
</gene>
<proteinExistence type="predicted"/>
<dbReference type="STRING" id="454171.CP488_01518"/>
<dbReference type="InParanoid" id="S0F022"/>
<keyword evidence="4" id="KW-1185">Reference proteome</keyword>
<reference evidence="4" key="1">
    <citation type="submission" date="2013-03" db="EMBL/GenBank/DDBJ databases">
        <title>Genome sequence of Chthonomonas calidirosea, the first sequenced genome from the Armatimonadetes phylum (formally candidate division OP10).</title>
        <authorList>
            <person name="Lee K.C.Y."/>
            <person name="Morgan X.C."/>
            <person name="Dunfield P.F."/>
            <person name="Tamas I."/>
            <person name="Houghton K.M."/>
            <person name="Vyssotski M."/>
            <person name="Ryan J.L.J."/>
            <person name="Lagutin K."/>
            <person name="McDonald I.R."/>
            <person name="Stott M.B."/>
        </authorList>
    </citation>
    <scope>NUCLEOTIDE SEQUENCE [LARGE SCALE GENOMIC DNA]</scope>
    <source>
        <strain evidence="4">DSM 23976 / ICMP 18418 / T49</strain>
    </source>
</reference>
<sequence length="81" mass="8261">MGAASLLQWQTLIFLLPFSISALLLLLASLRLGHHGGHHAGGHATLGHAHDVGTAMGHQAVGPDAGGHTVSHQAEKTAHAP</sequence>
<evidence type="ECO:0000256" key="2">
    <source>
        <dbReference type="SAM" id="Phobius"/>
    </source>
</evidence>
<dbReference type="EMBL" id="HF951689">
    <property type="protein sequence ID" value="CCW36367.1"/>
    <property type="molecule type" value="Genomic_DNA"/>
</dbReference>
<keyword evidence="2" id="KW-0472">Membrane</keyword>
<evidence type="ECO:0000313" key="4">
    <source>
        <dbReference type="Proteomes" id="UP000014227"/>
    </source>
</evidence>
<organism evidence="3 4">
    <name type="scientific">Chthonomonas calidirosea (strain DSM 23976 / ICMP 18418 / T49)</name>
    <dbReference type="NCBI Taxonomy" id="1303518"/>
    <lineage>
        <taxon>Bacteria</taxon>
        <taxon>Bacillati</taxon>
        <taxon>Armatimonadota</taxon>
        <taxon>Chthonomonadia</taxon>
        <taxon>Chthonomonadales</taxon>
        <taxon>Chthonomonadaceae</taxon>
        <taxon>Chthonomonas</taxon>
    </lineage>
</organism>
<feature type="transmembrane region" description="Helical" evidence="2">
    <location>
        <begin position="6"/>
        <end position="28"/>
    </location>
</feature>
<dbReference type="PATRIC" id="fig|1303518.3.peg.2674"/>
<dbReference type="AlphaFoldDB" id="S0F022"/>
<keyword evidence="2" id="KW-1133">Transmembrane helix</keyword>
<dbReference type="Proteomes" id="UP000014227">
    <property type="component" value="Chromosome I"/>
</dbReference>